<dbReference type="GO" id="GO:0005634">
    <property type="term" value="C:nucleus"/>
    <property type="evidence" value="ECO:0007669"/>
    <property type="project" value="InterPro"/>
</dbReference>
<dbReference type="EMBL" id="SOYY01000010">
    <property type="protein sequence ID" value="KAA0715842.1"/>
    <property type="molecule type" value="Genomic_DNA"/>
</dbReference>
<evidence type="ECO:0000256" key="5">
    <source>
        <dbReference type="ARBA" id="ARBA00022829"/>
    </source>
</evidence>
<accession>A0A5A9P215</accession>
<feature type="region of interest" description="Disordered" evidence="9">
    <location>
        <begin position="310"/>
        <end position="364"/>
    </location>
</feature>
<feature type="region of interest" description="Disordered" evidence="9">
    <location>
        <begin position="591"/>
        <end position="636"/>
    </location>
</feature>
<dbReference type="GO" id="GO:0000776">
    <property type="term" value="C:kinetochore"/>
    <property type="evidence" value="ECO:0007669"/>
    <property type="project" value="TreeGrafter"/>
</dbReference>
<reference evidence="11 12" key="1">
    <citation type="journal article" date="2019" name="Mol. Ecol. Resour.">
        <title>Chromosome-level genome assembly of Triplophysa tibetana, a fish adapted to the harsh high-altitude environment of the Tibetan Plateau.</title>
        <authorList>
            <person name="Yang X."/>
            <person name="Liu H."/>
            <person name="Ma Z."/>
            <person name="Zou Y."/>
            <person name="Zou M."/>
            <person name="Mao Y."/>
            <person name="Li X."/>
            <person name="Wang H."/>
            <person name="Chen T."/>
            <person name="Wang W."/>
            <person name="Yang R."/>
        </authorList>
    </citation>
    <scope>NUCLEOTIDE SEQUENCE [LARGE SCALE GENOMIC DNA]</scope>
    <source>
        <strain evidence="11">TTIB1903HZAU</strain>
        <tissue evidence="11">Muscle</tissue>
    </source>
</reference>
<feature type="region of interest" description="Disordered" evidence="9">
    <location>
        <begin position="250"/>
        <end position="272"/>
    </location>
</feature>
<evidence type="ECO:0000256" key="2">
    <source>
        <dbReference type="ARBA" id="ARBA00010845"/>
    </source>
</evidence>
<keyword evidence="7" id="KW-0131">Cell cycle</keyword>
<keyword evidence="3" id="KW-0158">Chromosome</keyword>
<feature type="domain" description="Shugoshin C-terminal" evidence="10">
    <location>
        <begin position="827"/>
        <end position="849"/>
    </location>
</feature>
<keyword evidence="12" id="KW-1185">Reference proteome</keyword>
<comment type="caution">
    <text evidence="11">The sequence shown here is derived from an EMBL/GenBank/DDBJ whole genome shotgun (WGS) entry which is preliminary data.</text>
</comment>
<dbReference type="Proteomes" id="UP000324632">
    <property type="component" value="Chromosome 10"/>
</dbReference>
<evidence type="ECO:0000256" key="8">
    <source>
        <dbReference type="ARBA" id="ARBA00023328"/>
    </source>
</evidence>
<name>A0A5A9P215_9TELE</name>
<dbReference type="GO" id="GO:0051301">
    <property type="term" value="P:cell division"/>
    <property type="evidence" value="ECO:0007669"/>
    <property type="project" value="UniProtKB-KW"/>
</dbReference>
<feature type="compositionally biased region" description="Basic residues" evidence="9">
    <location>
        <begin position="591"/>
        <end position="620"/>
    </location>
</feature>
<feature type="region of interest" description="Disordered" evidence="9">
    <location>
        <begin position="818"/>
        <end position="875"/>
    </location>
</feature>
<feature type="compositionally biased region" description="Basic and acidic residues" evidence="9">
    <location>
        <begin position="622"/>
        <end position="632"/>
    </location>
</feature>
<evidence type="ECO:0000256" key="6">
    <source>
        <dbReference type="ARBA" id="ARBA00023054"/>
    </source>
</evidence>
<dbReference type="InterPro" id="IPR038889">
    <property type="entry name" value="Shugoshin1/2"/>
</dbReference>
<keyword evidence="4" id="KW-0132">Cell division</keyword>
<protein>
    <submittedName>
        <fullName evidence="11">Shugoshin 2</fullName>
    </submittedName>
</protein>
<evidence type="ECO:0000256" key="3">
    <source>
        <dbReference type="ARBA" id="ARBA00022454"/>
    </source>
</evidence>
<keyword evidence="6" id="KW-0175">Coiled coil</keyword>
<evidence type="ECO:0000313" key="12">
    <source>
        <dbReference type="Proteomes" id="UP000324632"/>
    </source>
</evidence>
<evidence type="ECO:0000313" key="11">
    <source>
        <dbReference type="EMBL" id="KAA0715842.1"/>
    </source>
</evidence>
<dbReference type="GO" id="GO:0051177">
    <property type="term" value="P:meiotic sister chromatid cohesion"/>
    <property type="evidence" value="ECO:0007669"/>
    <property type="project" value="TreeGrafter"/>
</dbReference>
<feature type="compositionally biased region" description="Polar residues" evidence="9">
    <location>
        <begin position="310"/>
        <end position="322"/>
    </location>
</feature>
<evidence type="ECO:0000256" key="9">
    <source>
        <dbReference type="SAM" id="MobiDB-lite"/>
    </source>
</evidence>
<dbReference type="InterPro" id="IPR011515">
    <property type="entry name" value="Shugoshin_C"/>
</dbReference>
<dbReference type="Gene3D" id="1.20.5.730">
    <property type="entry name" value="Single helix bin"/>
    <property type="match status" value="1"/>
</dbReference>
<dbReference type="GO" id="GO:0045132">
    <property type="term" value="P:meiotic chromosome segregation"/>
    <property type="evidence" value="ECO:0007669"/>
    <property type="project" value="InterPro"/>
</dbReference>
<evidence type="ECO:0000259" key="10">
    <source>
        <dbReference type="Pfam" id="PF07557"/>
    </source>
</evidence>
<gene>
    <name evidence="11" type="ORF">E1301_Tti013930</name>
</gene>
<comment type="subcellular location">
    <subcellularLocation>
        <location evidence="1">Chromosome</location>
        <location evidence="1">Centromere</location>
    </subcellularLocation>
</comment>
<dbReference type="PANTHER" id="PTHR21577:SF3">
    <property type="entry name" value="SHUGOSHIN 1-RELATED"/>
    <property type="match status" value="1"/>
</dbReference>
<dbReference type="AlphaFoldDB" id="A0A5A9P215"/>
<comment type="similarity">
    <text evidence="2">Belongs to the shugoshin family.</text>
</comment>
<evidence type="ECO:0000256" key="7">
    <source>
        <dbReference type="ARBA" id="ARBA00023306"/>
    </source>
</evidence>
<keyword evidence="8" id="KW-0137">Centromere</keyword>
<evidence type="ECO:0000256" key="4">
    <source>
        <dbReference type="ARBA" id="ARBA00022618"/>
    </source>
</evidence>
<feature type="compositionally biased region" description="Basic residues" evidence="9">
    <location>
        <begin position="324"/>
        <end position="343"/>
    </location>
</feature>
<dbReference type="Pfam" id="PF07557">
    <property type="entry name" value="Shugoshin_C"/>
    <property type="match status" value="1"/>
</dbReference>
<feature type="compositionally biased region" description="Basic and acidic residues" evidence="9">
    <location>
        <begin position="344"/>
        <end position="354"/>
    </location>
</feature>
<keyword evidence="5" id="KW-0159">Chromosome partition</keyword>
<proteinExistence type="inferred from homology"/>
<dbReference type="PANTHER" id="PTHR21577">
    <property type="entry name" value="SHUGOSHIN"/>
    <property type="match status" value="1"/>
</dbReference>
<feature type="compositionally biased region" description="Basic and acidic residues" evidence="9">
    <location>
        <begin position="251"/>
        <end position="266"/>
    </location>
</feature>
<organism evidence="11 12">
    <name type="scientific">Triplophysa tibetana</name>
    <dbReference type="NCBI Taxonomy" id="1572043"/>
    <lineage>
        <taxon>Eukaryota</taxon>
        <taxon>Metazoa</taxon>
        <taxon>Chordata</taxon>
        <taxon>Craniata</taxon>
        <taxon>Vertebrata</taxon>
        <taxon>Euteleostomi</taxon>
        <taxon>Actinopterygii</taxon>
        <taxon>Neopterygii</taxon>
        <taxon>Teleostei</taxon>
        <taxon>Ostariophysi</taxon>
        <taxon>Cypriniformes</taxon>
        <taxon>Nemacheilidae</taxon>
        <taxon>Triplophysa</taxon>
    </lineage>
</organism>
<sequence length="875" mass="98764">MYYNKYKDKHCQEISMSSTLITAPSDKTIMVTSKEKKENTRMGNVNVKQTASVYAAKIKTKIHNTSSFFKLSLKTNNKALALALVAQKHRSREMETEVVRLRKDAQALTFDLAFQRHKNKQLFSIIREFYDSSLNWMTKAVDIFSEEDDPDSVDMEHNTTELIDIGKDVHSKGNTVFCPPQHNVPEPVKTAIVNADLPPQCFNKANETPPSPEQDNPIQQNTLYDSEMDMTITDSASEIVTVDINAKRNSKVMEEQPETKRIREGSESTSAVEIETDKSGTNYTAAVPKEITTTQHRLASVQNEVEILQESNESQSVETESITSRRKTHITSRYTKSSRRRTCKQKETTADPRKTYLVSQDPPSDTLKECFNDSELRNSEKSNSLTRDGNLLCKAVKHKLKEAHATKGPNSQSEMNKRTFVVQDELKPQTSKRTKIPCLVMHKGLLHVPENIVFAGTVCTESQSTDMHSSETTVQVKEHKKITPAHPHSLLEESNTLKNKGAIVIQASQTFVSSDSTDILNITNALEDPRLGDSQEVTPETLSTCCSNNITEDVSCKILMGNSRHQECSQDANISLVQKASEFQSLLPVKAKRHRKEGADKRIKRKAAAKEKSKAKKQQNHHALEKDEHLETYEQTAESHCSALEDDFRSELNAKIPKTNIDKADHSDHINMNTLLLNTNQTNQSLDSKSRKTYVISSCSSPNNSMTDCVDNSLISESHHLTDGKDEVLTNVNTSMFLLERCNSTLDSFHKHIKDQSLQFTEERPPWESTGGDNEVYLDETSINSPQSEAHTRTINQAEKSYQMPQPPEESRVMKSLTNTDIGSDGGRTRRRVTPVSYKEPTLNCKMRRGDKYSDTKFLNSPVFKDKNKKKKKQI</sequence>
<evidence type="ECO:0000256" key="1">
    <source>
        <dbReference type="ARBA" id="ARBA00004584"/>
    </source>
</evidence>